<feature type="region of interest" description="Disordered" evidence="1">
    <location>
        <begin position="1"/>
        <end position="61"/>
    </location>
</feature>
<organism evidence="2 3">
    <name type="scientific">Penicillium hetheringtonii</name>
    <dbReference type="NCBI Taxonomy" id="911720"/>
    <lineage>
        <taxon>Eukaryota</taxon>
        <taxon>Fungi</taxon>
        <taxon>Dikarya</taxon>
        <taxon>Ascomycota</taxon>
        <taxon>Pezizomycotina</taxon>
        <taxon>Eurotiomycetes</taxon>
        <taxon>Eurotiomycetidae</taxon>
        <taxon>Eurotiales</taxon>
        <taxon>Aspergillaceae</taxon>
        <taxon>Penicillium</taxon>
    </lineage>
</organism>
<feature type="region of interest" description="Disordered" evidence="1">
    <location>
        <begin position="84"/>
        <end position="108"/>
    </location>
</feature>
<sequence length="460" mass="52849">MPPKKTSSNTRKRKAVSPHRQRNATASRLSDSSEAEERSQAAEQTDVEERPEPTWSPWDPLVREKVDIKELDLDVSYVDSIPRPSLNETRVDFDPEEPQPKRKRWQRKGKKVINNIKDLPKGWDATEPDLDPKDIDAQIVRCHERIEENIFPQVFKEKLRRYEISKAYYERMSKDEPPGLSEEVYHRIKTLRTIRRQIQNADKSEQLPNVKAILQAYLDEKLQWNPGLVTNWSRGVKLCEPRPFRWDEFEAINAAHGGHKSFWTEGVRPQLQAASFIVPGSTSYIGINFYRLALRIPGHSWWDELEFVYDTGATIMQICRSDLRTLMGPRITQVDSFVPVLGIFNIVTGAGNVSRDVVQLECTILNSRRERITPRRAVQCAVDPGVYVEGVSRRLDGPFLRSMMYTSGVPDGNFDLHVSSINKKVSLKKTIKIKDRNVPFGTLERLPDGTQKVIFATEGK</sequence>
<comment type="caution">
    <text evidence="2">The sequence shown here is derived from an EMBL/GenBank/DDBJ whole genome shotgun (WGS) entry which is preliminary data.</text>
</comment>
<evidence type="ECO:0000256" key="1">
    <source>
        <dbReference type="SAM" id="MobiDB-lite"/>
    </source>
</evidence>
<protein>
    <submittedName>
        <fullName evidence="2">Uncharacterized protein</fullName>
    </submittedName>
</protein>
<evidence type="ECO:0000313" key="2">
    <source>
        <dbReference type="EMBL" id="KAJ5596163.1"/>
    </source>
</evidence>
<gene>
    <name evidence="2" type="ORF">N7450_002621</name>
</gene>
<feature type="non-terminal residue" evidence="2">
    <location>
        <position position="1"/>
    </location>
</feature>
<dbReference type="Proteomes" id="UP001216150">
    <property type="component" value="Unassembled WGS sequence"/>
</dbReference>
<proteinExistence type="predicted"/>
<name>A0AAD6DWF3_9EURO</name>
<keyword evidence="3" id="KW-1185">Reference proteome</keyword>
<reference evidence="2 3" key="1">
    <citation type="journal article" date="2023" name="IMA Fungus">
        <title>Comparative genomic study of the Penicillium genus elucidates a diverse pangenome and 15 lateral gene transfer events.</title>
        <authorList>
            <person name="Petersen C."/>
            <person name="Sorensen T."/>
            <person name="Nielsen M.R."/>
            <person name="Sondergaard T.E."/>
            <person name="Sorensen J.L."/>
            <person name="Fitzpatrick D.A."/>
            <person name="Frisvad J.C."/>
            <person name="Nielsen K.L."/>
        </authorList>
    </citation>
    <scope>NUCLEOTIDE SEQUENCE [LARGE SCALE GENOMIC DNA]</scope>
    <source>
        <strain evidence="2 3">IBT 29057</strain>
    </source>
</reference>
<dbReference type="EMBL" id="JAQJAC010000002">
    <property type="protein sequence ID" value="KAJ5596163.1"/>
    <property type="molecule type" value="Genomic_DNA"/>
</dbReference>
<dbReference type="AlphaFoldDB" id="A0AAD6DWF3"/>
<evidence type="ECO:0000313" key="3">
    <source>
        <dbReference type="Proteomes" id="UP001216150"/>
    </source>
</evidence>
<accession>A0AAD6DWF3</accession>
<feature type="compositionally biased region" description="Basic residues" evidence="1">
    <location>
        <begin position="10"/>
        <end position="22"/>
    </location>
</feature>